<protein>
    <submittedName>
        <fullName evidence="2">Uncharacterized protein</fullName>
    </submittedName>
</protein>
<keyword evidence="3" id="KW-1185">Reference proteome</keyword>
<keyword evidence="1" id="KW-1133">Transmembrane helix</keyword>
<evidence type="ECO:0000256" key="1">
    <source>
        <dbReference type="SAM" id="Phobius"/>
    </source>
</evidence>
<feature type="transmembrane region" description="Helical" evidence="1">
    <location>
        <begin position="84"/>
        <end position="104"/>
    </location>
</feature>
<organism evidence="2 3">
    <name type="scientific">Pseudohongiella acticola</name>
    <dbReference type="NCBI Taxonomy" id="1524254"/>
    <lineage>
        <taxon>Bacteria</taxon>
        <taxon>Pseudomonadati</taxon>
        <taxon>Pseudomonadota</taxon>
        <taxon>Gammaproteobacteria</taxon>
        <taxon>Pseudomonadales</taxon>
        <taxon>Pseudohongiellaceae</taxon>
        <taxon>Pseudohongiella</taxon>
    </lineage>
</organism>
<evidence type="ECO:0000313" key="2">
    <source>
        <dbReference type="EMBL" id="OFE12750.1"/>
    </source>
</evidence>
<proteinExistence type="predicted"/>
<sequence length="107" mass="12136">MSPKLKKRHGIITAGIVVFIWINAVFFSDGWRTDAGVVQNLQQIRIVLRQSERIYHYGEPESPNSVVRPLIYAEDRAGVSFRTIYLFSLTSIFAVMSVLVIILAPKD</sequence>
<dbReference type="Proteomes" id="UP000175669">
    <property type="component" value="Unassembled WGS sequence"/>
</dbReference>
<evidence type="ECO:0000313" key="3">
    <source>
        <dbReference type="Proteomes" id="UP000175669"/>
    </source>
</evidence>
<keyword evidence="1" id="KW-0472">Membrane</keyword>
<feature type="transmembrane region" description="Helical" evidence="1">
    <location>
        <begin position="12"/>
        <end position="31"/>
    </location>
</feature>
<reference evidence="3" key="1">
    <citation type="submission" date="2016-07" db="EMBL/GenBank/DDBJ databases">
        <authorList>
            <person name="Florea S."/>
            <person name="Webb J.S."/>
            <person name="Jaromczyk J."/>
            <person name="Schardl C.L."/>
        </authorList>
    </citation>
    <scope>NUCLEOTIDE SEQUENCE [LARGE SCALE GENOMIC DNA]</scope>
    <source>
        <strain evidence="3">KCTC 42131</strain>
    </source>
</reference>
<keyword evidence="1" id="KW-0812">Transmembrane</keyword>
<dbReference type="AlphaFoldDB" id="A0A1E8CJV5"/>
<accession>A0A1E8CJV5</accession>
<dbReference type="EMBL" id="MASR01000001">
    <property type="protein sequence ID" value="OFE12750.1"/>
    <property type="molecule type" value="Genomic_DNA"/>
</dbReference>
<gene>
    <name evidence="2" type="ORF">PHACT_06030</name>
</gene>
<comment type="caution">
    <text evidence="2">The sequence shown here is derived from an EMBL/GenBank/DDBJ whole genome shotgun (WGS) entry which is preliminary data.</text>
</comment>
<name>A0A1E8CJV5_9GAMM</name>